<feature type="region of interest" description="Disordered" evidence="1">
    <location>
        <begin position="1"/>
        <end position="28"/>
    </location>
</feature>
<dbReference type="AlphaFoldDB" id="A0A9P4YK75"/>
<gene>
    <name evidence="3" type="ORF">GY632_2831</name>
</gene>
<feature type="compositionally biased region" description="Low complexity" evidence="1">
    <location>
        <begin position="7"/>
        <end position="20"/>
    </location>
</feature>
<evidence type="ECO:0000256" key="2">
    <source>
        <dbReference type="SAM" id="Phobius"/>
    </source>
</evidence>
<feature type="transmembrane region" description="Helical" evidence="2">
    <location>
        <begin position="79"/>
        <end position="108"/>
    </location>
</feature>
<evidence type="ECO:0000313" key="3">
    <source>
        <dbReference type="EMBL" id="KAF3896376.1"/>
    </source>
</evidence>
<accession>A0A9P4YK75</accession>
<dbReference type="PANTHER" id="PTHR38421">
    <property type="entry name" value="TRANSMEMBRANE PROTEIN USGS"/>
    <property type="match status" value="1"/>
</dbReference>
<dbReference type="Proteomes" id="UP000749309">
    <property type="component" value="Unassembled WGS sequence"/>
</dbReference>
<dbReference type="PANTHER" id="PTHR38421:SF1">
    <property type="entry name" value="TRANSMEMBRANE PROTEIN"/>
    <property type="match status" value="1"/>
</dbReference>
<keyword evidence="2" id="KW-0472">Membrane</keyword>
<evidence type="ECO:0000313" key="4">
    <source>
        <dbReference type="Proteomes" id="UP000749309"/>
    </source>
</evidence>
<sequence length="394" mass="43997">MKCDVEAPSATKTPTSTTTTRDQHIDGGSLTAADTPIQAIEMPKFEPNAILRGAQLTLVGAHRALQNPELFKSEHYKQAALAVCSGIAIHLVVAIPIVAVKLVIWLLSWAVDLENAVWHDKVVGTLDFVSNYVLQVPFFLMTLMRYITPTLDNMFMESLRWVDITYTQKHKDDDPTTLRPMYYDNLRMYSKGGMSHGKKSSLAPLKAFAIRYGKRTGMALAVYILSHLPLVGRFVLPCASFYTFNKAVGLGPAAVVFGTGLVLPKKYLIVFLQSYFASRSLMRELLEPYFSRVKFTADQKRRWFLDRDGVLFGFAVGFYLMIRIPVLGVLLYGIAEASTAYLVTKITDPPPPPAYSEGFAEGQVTWTNKHLFLKLPLDSVDFPVVKAREGKKIS</sequence>
<keyword evidence="2 3" id="KW-0812">Transmembrane</keyword>
<organism evidence="3 4">
    <name type="scientific">Trichophyton interdigitale</name>
    <dbReference type="NCBI Taxonomy" id="101480"/>
    <lineage>
        <taxon>Eukaryota</taxon>
        <taxon>Fungi</taxon>
        <taxon>Dikarya</taxon>
        <taxon>Ascomycota</taxon>
        <taxon>Pezizomycotina</taxon>
        <taxon>Eurotiomycetes</taxon>
        <taxon>Eurotiomycetidae</taxon>
        <taxon>Onygenales</taxon>
        <taxon>Arthrodermataceae</taxon>
        <taxon>Trichophyton</taxon>
    </lineage>
</organism>
<feature type="transmembrane region" description="Helical" evidence="2">
    <location>
        <begin position="310"/>
        <end position="335"/>
    </location>
</feature>
<feature type="transmembrane region" description="Helical" evidence="2">
    <location>
        <begin position="128"/>
        <end position="147"/>
    </location>
</feature>
<name>A0A9P4YK75_9EURO</name>
<dbReference type="EMBL" id="JAAQVJ010000072">
    <property type="protein sequence ID" value="KAF3896376.1"/>
    <property type="molecule type" value="Genomic_DNA"/>
</dbReference>
<protein>
    <submittedName>
        <fullName evidence="3">Transmembrane protein UsgS</fullName>
    </submittedName>
</protein>
<keyword evidence="2" id="KW-1133">Transmembrane helix</keyword>
<reference evidence="3" key="1">
    <citation type="submission" date="2020-03" db="EMBL/GenBank/DDBJ databases">
        <title>Whole Genome Sequence of Trichophyton interdigitale from India.</title>
        <authorList>
            <person name="Kumar P."/>
        </authorList>
    </citation>
    <scope>NUCLEOTIDE SEQUENCE</scope>
    <source>
        <strain evidence="3">UCMS-IGIB-CI14</strain>
    </source>
</reference>
<comment type="caution">
    <text evidence="3">The sequence shown here is derived from an EMBL/GenBank/DDBJ whole genome shotgun (WGS) entry which is preliminary data.</text>
</comment>
<feature type="transmembrane region" description="Helical" evidence="2">
    <location>
        <begin position="220"/>
        <end position="244"/>
    </location>
</feature>
<feature type="transmembrane region" description="Helical" evidence="2">
    <location>
        <begin position="250"/>
        <end position="272"/>
    </location>
</feature>
<evidence type="ECO:0000256" key="1">
    <source>
        <dbReference type="SAM" id="MobiDB-lite"/>
    </source>
</evidence>
<proteinExistence type="predicted"/>